<proteinExistence type="inferred from homology"/>
<evidence type="ECO:0000256" key="2">
    <source>
        <dbReference type="ARBA" id="ARBA00022777"/>
    </source>
</evidence>
<dbReference type="GO" id="GO:0005829">
    <property type="term" value="C:cytosol"/>
    <property type="evidence" value="ECO:0007669"/>
    <property type="project" value="TreeGrafter"/>
</dbReference>
<dbReference type="Proteomes" id="UP000239736">
    <property type="component" value="Unassembled WGS sequence"/>
</dbReference>
<protein>
    <submittedName>
        <fullName evidence="4">Glucokinase</fullName>
    </submittedName>
</protein>
<dbReference type="OrthoDB" id="9800595at2"/>
<name>A0A2S5JF49_9RHOB</name>
<dbReference type="GO" id="GO:0005524">
    <property type="term" value="F:ATP binding"/>
    <property type="evidence" value="ECO:0007669"/>
    <property type="project" value="InterPro"/>
</dbReference>
<sequence>MTSDRTVLVADIGGTNTRVALAHSGGVDRATIRRYANAQHSGIEEVLNHFLAETGATGLSAACIAAAGPVRDGVARLTNLDWVIDPARIAPTTGIAHVAVLNDLQAQGYALGHVDPDSLRPLVTARAPRAGSVRLVVGVGTGFNAAPVHDMGATRLVGASECGHMSLPVHSEHDLQLRRFVEVAHGFAGVEDVLSGRGLVRLHDFHCQKAGRKGGADAASIMQSMQAGDPVAEATGQDFVRILGNVVGDLALVHLPFGGIYLIGGVARAFTAHYDHFGLGQAFRDKGRFAEFMDAFGLWIIEDDYAALEGCAQYLRETAE</sequence>
<evidence type="ECO:0000256" key="3">
    <source>
        <dbReference type="RuleBase" id="RU004046"/>
    </source>
</evidence>
<dbReference type="CDD" id="cd24008">
    <property type="entry name" value="ASKHA_NBD_GLK"/>
    <property type="match status" value="1"/>
</dbReference>
<comment type="similarity">
    <text evidence="3">Belongs to the bacterial glucokinase family.</text>
</comment>
<dbReference type="GO" id="GO:0004340">
    <property type="term" value="F:glucokinase activity"/>
    <property type="evidence" value="ECO:0007669"/>
    <property type="project" value="InterPro"/>
</dbReference>
<dbReference type="RefSeq" id="WP_104071901.1">
    <property type="nucleotide sequence ID" value="NZ_PRDS01000007.1"/>
</dbReference>
<dbReference type="Pfam" id="PF02685">
    <property type="entry name" value="Glucokinase"/>
    <property type="match status" value="1"/>
</dbReference>
<keyword evidence="5" id="KW-1185">Reference proteome</keyword>
<comment type="caution">
    <text evidence="4">The sequence shown here is derived from an EMBL/GenBank/DDBJ whole genome shotgun (WGS) entry which is preliminary data.</text>
</comment>
<keyword evidence="1" id="KW-0808">Transferase</keyword>
<dbReference type="InterPro" id="IPR003836">
    <property type="entry name" value="Glucokinase"/>
</dbReference>
<dbReference type="InterPro" id="IPR043129">
    <property type="entry name" value="ATPase_NBD"/>
</dbReference>
<evidence type="ECO:0000313" key="4">
    <source>
        <dbReference type="EMBL" id="PPB80083.1"/>
    </source>
</evidence>
<dbReference type="EMBL" id="PRDS01000007">
    <property type="protein sequence ID" value="PPB80083.1"/>
    <property type="molecule type" value="Genomic_DNA"/>
</dbReference>
<accession>A0A2S5JF49</accession>
<dbReference type="SUPFAM" id="SSF53067">
    <property type="entry name" value="Actin-like ATPase domain"/>
    <property type="match status" value="1"/>
</dbReference>
<dbReference type="GO" id="GO:0005536">
    <property type="term" value="F:D-glucose binding"/>
    <property type="evidence" value="ECO:0007669"/>
    <property type="project" value="InterPro"/>
</dbReference>
<dbReference type="Gene3D" id="3.30.420.40">
    <property type="match status" value="1"/>
</dbReference>
<reference evidence="4 5" key="1">
    <citation type="submission" date="2018-01" db="EMBL/GenBank/DDBJ databases">
        <title>Genomic Encyclopedia of Archaeal and Bacterial Type Strains, Phase II (KMG-II): from individual species to whole genera.</title>
        <authorList>
            <person name="Goeker M."/>
        </authorList>
    </citation>
    <scope>NUCLEOTIDE SEQUENCE [LARGE SCALE GENOMIC DNA]</scope>
    <source>
        <strain evidence="4 5">DSM 12048</strain>
    </source>
</reference>
<evidence type="ECO:0000313" key="5">
    <source>
        <dbReference type="Proteomes" id="UP000239736"/>
    </source>
</evidence>
<dbReference type="InterPro" id="IPR050201">
    <property type="entry name" value="Bacterial_glucokinase"/>
</dbReference>
<dbReference type="GO" id="GO:0006096">
    <property type="term" value="P:glycolytic process"/>
    <property type="evidence" value="ECO:0007669"/>
    <property type="project" value="InterPro"/>
</dbReference>
<organism evidence="4 5">
    <name type="scientific">Albidovulum inexpectatum</name>
    <dbReference type="NCBI Taxonomy" id="196587"/>
    <lineage>
        <taxon>Bacteria</taxon>
        <taxon>Pseudomonadati</taxon>
        <taxon>Pseudomonadota</taxon>
        <taxon>Alphaproteobacteria</taxon>
        <taxon>Rhodobacterales</taxon>
        <taxon>Paracoccaceae</taxon>
        <taxon>Albidovulum</taxon>
    </lineage>
</organism>
<gene>
    <name evidence="4" type="ORF">LV82_02368</name>
</gene>
<dbReference type="Gene3D" id="3.40.367.20">
    <property type="match status" value="1"/>
</dbReference>
<evidence type="ECO:0000256" key="1">
    <source>
        <dbReference type="ARBA" id="ARBA00022679"/>
    </source>
</evidence>
<dbReference type="PANTHER" id="PTHR47690">
    <property type="entry name" value="GLUCOKINASE"/>
    <property type="match status" value="1"/>
</dbReference>
<keyword evidence="2 4" id="KW-0418">Kinase</keyword>
<dbReference type="PANTHER" id="PTHR47690:SF1">
    <property type="entry name" value="GLUCOKINASE"/>
    <property type="match status" value="1"/>
</dbReference>
<dbReference type="AlphaFoldDB" id="A0A2S5JF49"/>